<gene>
    <name evidence="11" type="ORF">SAMN05216276_107820</name>
</gene>
<feature type="domain" description="Cas12f1-like TNB" evidence="9">
    <location>
        <begin position="371"/>
        <end position="436"/>
    </location>
</feature>
<dbReference type="GO" id="GO:0046872">
    <property type="term" value="F:metal ion binding"/>
    <property type="evidence" value="ECO:0007669"/>
    <property type="project" value="UniProtKB-KW"/>
</dbReference>
<keyword evidence="3" id="KW-0479">Metal-binding</keyword>
<keyword evidence="4" id="KW-0862">Zinc</keyword>
<name>A0A239P0P5_9ACTN</name>
<dbReference type="Pfam" id="PF12323">
    <property type="entry name" value="HTH_OrfB_IS605"/>
    <property type="match status" value="1"/>
</dbReference>
<dbReference type="NCBIfam" id="NF040570">
    <property type="entry name" value="guided_TnpB"/>
    <property type="match status" value="1"/>
</dbReference>
<evidence type="ECO:0000256" key="5">
    <source>
        <dbReference type="ARBA" id="ARBA00023125"/>
    </source>
</evidence>
<keyword evidence="5" id="KW-0238">DNA-binding</keyword>
<keyword evidence="12" id="KW-1185">Reference proteome</keyword>
<feature type="domain" description="Transposase putative helix-turn-helix" evidence="10">
    <location>
        <begin position="6"/>
        <end position="50"/>
    </location>
</feature>
<feature type="domain" description="Probable transposase IS891/IS1136/IS1341" evidence="8">
    <location>
        <begin position="221"/>
        <end position="342"/>
    </location>
</feature>
<evidence type="ECO:0000256" key="6">
    <source>
        <dbReference type="ARBA" id="ARBA00023172"/>
    </source>
</evidence>
<dbReference type="InterPro" id="IPR001959">
    <property type="entry name" value="Transposase"/>
</dbReference>
<accession>A0A239P0P5</accession>
<keyword evidence="6" id="KW-0233">DNA recombination</keyword>
<dbReference type="GO" id="GO:0032196">
    <property type="term" value="P:transposition"/>
    <property type="evidence" value="ECO:0007669"/>
    <property type="project" value="UniProtKB-KW"/>
</dbReference>
<dbReference type="GO" id="GO:0006310">
    <property type="term" value="P:DNA recombination"/>
    <property type="evidence" value="ECO:0007669"/>
    <property type="project" value="UniProtKB-KW"/>
</dbReference>
<keyword evidence="2" id="KW-0815">Transposition</keyword>
<reference evidence="11 12" key="1">
    <citation type="submission" date="2017-06" db="EMBL/GenBank/DDBJ databases">
        <authorList>
            <person name="Kim H.J."/>
            <person name="Triplett B.A."/>
        </authorList>
    </citation>
    <scope>NUCLEOTIDE SEQUENCE [LARGE SCALE GENOMIC DNA]</scope>
    <source>
        <strain evidence="11 12">CGMCC 4.2132</strain>
    </source>
</reference>
<dbReference type="EMBL" id="FZOD01000078">
    <property type="protein sequence ID" value="SNT60562.1"/>
    <property type="molecule type" value="Genomic_DNA"/>
</dbReference>
<evidence type="ECO:0000259" key="8">
    <source>
        <dbReference type="Pfam" id="PF01385"/>
    </source>
</evidence>
<evidence type="ECO:0000256" key="1">
    <source>
        <dbReference type="ARBA" id="ARBA00008761"/>
    </source>
</evidence>
<dbReference type="RefSeq" id="WP_218825743.1">
    <property type="nucleotide sequence ID" value="NZ_FZOD01000078.1"/>
</dbReference>
<evidence type="ECO:0000256" key="3">
    <source>
        <dbReference type="ARBA" id="ARBA00022723"/>
    </source>
</evidence>
<dbReference type="Proteomes" id="UP000198282">
    <property type="component" value="Unassembled WGS sequence"/>
</dbReference>
<dbReference type="Pfam" id="PF07282">
    <property type="entry name" value="Cas12f1-like_TNB"/>
    <property type="match status" value="1"/>
</dbReference>
<evidence type="ECO:0000313" key="11">
    <source>
        <dbReference type="EMBL" id="SNT60562.1"/>
    </source>
</evidence>
<proteinExistence type="inferred from homology"/>
<sequence>MARREVLKAFRFTLDPTRAQETELRRYAGAARWAFNHALAAKVAAHQERKQRIAALIGGGLAEEAARKQIKVSVLGKGVIQKAWVRARGSSRNGAEGICPWSHEVNNYCFQSAFDDADAAWKNWLDSITGKRVGRWVGYPRFKKKGRTRDSFRIPHNVNKPGIRLVTHRRLRIPKLGEVRLHDSARRLVRLIKCGQAVVRSVTVSRGGHRWYASVLCKVTVELPDKPTRRQAAAGTIGLDLGVTHLIALSQPADLGKGPTQLLDNPRYLRATTKRLRRAQQALSRTQKGSTRREKAKRRVARLHNQVAARRATFLHGVTKRLATGFHIVAVEDLNVAGMTRSARGTVQNPGRKVRQKAGLNRPILDASPAEIRRQLQHKTSWYSSTIAVADRWFPSSKTCSACGRQNPRLTLADRVSTCSSCGLTMNRDINAARNIAVCAVARPGVQPTGAGSDPRNVNVKAPATGAFTTMAIFQSLSAHGLSTDRANASIMSIPGVMPRARSSIPAPACAIPARSATCGLRPRACRSSCTSLTSRAAS</sequence>
<evidence type="ECO:0000256" key="7">
    <source>
        <dbReference type="SAM" id="MobiDB-lite"/>
    </source>
</evidence>
<dbReference type="InterPro" id="IPR010095">
    <property type="entry name" value="Cas12f1-like_TNB"/>
</dbReference>
<feature type="region of interest" description="Disordered" evidence="7">
    <location>
        <begin position="278"/>
        <end position="299"/>
    </location>
</feature>
<dbReference type="InterPro" id="IPR021027">
    <property type="entry name" value="Transposase_put_HTH"/>
</dbReference>
<comment type="similarity">
    <text evidence="1">In the C-terminal section; belongs to the transposase 35 family.</text>
</comment>
<dbReference type="AlphaFoldDB" id="A0A239P0P5"/>
<evidence type="ECO:0000259" key="10">
    <source>
        <dbReference type="Pfam" id="PF12323"/>
    </source>
</evidence>
<evidence type="ECO:0000256" key="2">
    <source>
        <dbReference type="ARBA" id="ARBA00022578"/>
    </source>
</evidence>
<evidence type="ECO:0000313" key="12">
    <source>
        <dbReference type="Proteomes" id="UP000198282"/>
    </source>
</evidence>
<protein>
    <submittedName>
        <fullName evidence="11">Transposase</fullName>
    </submittedName>
</protein>
<dbReference type="Pfam" id="PF01385">
    <property type="entry name" value="OrfB_IS605"/>
    <property type="match status" value="1"/>
</dbReference>
<evidence type="ECO:0000256" key="4">
    <source>
        <dbReference type="ARBA" id="ARBA00022833"/>
    </source>
</evidence>
<dbReference type="GO" id="GO:0003677">
    <property type="term" value="F:DNA binding"/>
    <property type="evidence" value="ECO:0007669"/>
    <property type="project" value="UniProtKB-KW"/>
</dbReference>
<evidence type="ECO:0000259" key="9">
    <source>
        <dbReference type="Pfam" id="PF07282"/>
    </source>
</evidence>
<organism evidence="11 12">
    <name type="scientific">Streptosporangium subroseum</name>
    <dbReference type="NCBI Taxonomy" id="106412"/>
    <lineage>
        <taxon>Bacteria</taxon>
        <taxon>Bacillati</taxon>
        <taxon>Actinomycetota</taxon>
        <taxon>Actinomycetes</taxon>
        <taxon>Streptosporangiales</taxon>
        <taxon>Streptosporangiaceae</taxon>
        <taxon>Streptosporangium</taxon>
    </lineage>
</organism>